<name>X5M8L4_BARHN</name>
<dbReference type="RefSeq" id="WP_051524345.1">
    <property type="nucleotide sequence ID" value="NZ_CACVBK010000006.1"/>
</dbReference>
<reference evidence="2" key="1">
    <citation type="submission" date="2013-11" db="EMBL/GenBank/DDBJ databases">
        <title>Genome sequencing of Bartonella spp. isolated from human blood.</title>
        <authorList>
            <person name="Raoult D."/>
        </authorList>
    </citation>
    <scope>NUCLEOTIDE SEQUENCE</scope>
    <source>
        <strain evidence="2">BM1374165</strain>
    </source>
</reference>
<sequence>MSLGIVTKESNLTLKNIVLHAFSILEADDHSQITISRGSFDRGMEGIYVLNGSTITIKDNAKITTYIDIGLLADDSQSEITMTGGTVSGAFSALSAETAVILISRMLP</sequence>
<gene>
    <name evidence="1" type="primary">ibaF_2</name>
    <name evidence="1" type="ORF">BM1374165_01366</name>
</gene>
<dbReference type="PATRIC" id="fig|38323.4.peg.1459"/>
<protein>
    <submittedName>
        <fullName evidence="1">Inducible autotransporter F</fullName>
    </submittedName>
</protein>
<dbReference type="KEGG" id="bhs:BM1374165_01366"/>
<evidence type="ECO:0000313" key="2">
    <source>
        <dbReference type="Proteomes" id="UP000019801"/>
    </source>
</evidence>
<proteinExistence type="predicted"/>
<dbReference type="Proteomes" id="UP000019801">
    <property type="component" value="Chromosome I"/>
</dbReference>
<organism evidence="1 2">
    <name type="scientific">Bartonella henselae</name>
    <name type="common">Rochalimaea henselae</name>
    <dbReference type="NCBI Taxonomy" id="38323"/>
    <lineage>
        <taxon>Bacteria</taxon>
        <taxon>Pseudomonadati</taxon>
        <taxon>Pseudomonadota</taxon>
        <taxon>Alphaproteobacteria</taxon>
        <taxon>Hyphomicrobiales</taxon>
        <taxon>Bartonellaceae</taxon>
        <taxon>Bartonella</taxon>
    </lineage>
</organism>
<dbReference type="STRING" id="38323.BM1374165_01366"/>
<dbReference type="AlphaFoldDB" id="X5M8L4"/>
<evidence type="ECO:0000313" key="1">
    <source>
        <dbReference type="EMBL" id="CDO47348.1"/>
    </source>
</evidence>
<accession>X5M8L4</accession>
<dbReference type="EMBL" id="HG969191">
    <property type="protein sequence ID" value="CDO47348.1"/>
    <property type="molecule type" value="Genomic_DNA"/>
</dbReference>